<keyword evidence="2" id="KW-1185">Reference proteome</keyword>
<name>A0ACC1BSE3_9ROSI</name>
<organism evidence="1 2">
    <name type="scientific">Pistacia atlantica</name>
    <dbReference type="NCBI Taxonomy" id="434234"/>
    <lineage>
        <taxon>Eukaryota</taxon>
        <taxon>Viridiplantae</taxon>
        <taxon>Streptophyta</taxon>
        <taxon>Embryophyta</taxon>
        <taxon>Tracheophyta</taxon>
        <taxon>Spermatophyta</taxon>
        <taxon>Magnoliopsida</taxon>
        <taxon>eudicotyledons</taxon>
        <taxon>Gunneridae</taxon>
        <taxon>Pentapetalae</taxon>
        <taxon>rosids</taxon>
        <taxon>malvids</taxon>
        <taxon>Sapindales</taxon>
        <taxon>Anacardiaceae</taxon>
        <taxon>Pistacia</taxon>
    </lineage>
</organism>
<comment type="caution">
    <text evidence="1">The sequence shown here is derived from an EMBL/GenBank/DDBJ whole genome shotgun (WGS) entry which is preliminary data.</text>
</comment>
<evidence type="ECO:0000313" key="2">
    <source>
        <dbReference type="Proteomes" id="UP001164250"/>
    </source>
</evidence>
<sequence>MNSALQCLVHTPRLAEYFLQDYSDEINTKNPLGMHVCGFFFFF</sequence>
<gene>
    <name evidence="1" type="ORF">Patl1_05791</name>
</gene>
<accession>A0ACC1BSE3</accession>
<evidence type="ECO:0000313" key="1">
    <source>
        <dbReference type="EMBL" id="KAJ0102113.1"/>
    </source>
</evidence>
<reference evidence="2" key="1">
    <citation type="journal article" date="2023" name="G3 (Bethesda)">
        <title>Genome assembly and association tests identify interacting loci associated with vigor, precocity, and sex in interspecific pistachio rootstocks.</title>
        <authorList>
            <person name="Palmer W."/>
            <person name="Jacygrad E."/>
            <person name="Sagayaradj S."/>
            <person name="Cavanaugh K."/>
            <person name="Han R."/>
            <person name="Bertier L."/>
            <person name="Beede B."/>
            <person name="Kafkas S."/>
            <person name="Golino D."/>
            <person name="Preece J."/>
            <person name="Michelmore R."/>
        </authorList>
    </citation>
    <scope>NUCLEOTIDE SEQUENCE [LARGE SCALE GENOMIC DNA]</scope>
</reference>
<protein>
    <submittedName>
        <fullName evidence="1">Uncharacterized protein</fullName>
    </submittedName>
</protein>
<dbReference type="EMBL" id="CM047899">
    <property type="protein sequence ID" value="KAJ0102113.1"/>
    <property type="molecule type" value="Genomic_DNA"/>
</dbReference>
<proteinExistence type="predicted"/>
<dbReference type="Proteomes" id="UP001164250">
    <property type="component" value="Chromosome 3"/>
</dbReference>